<evidence type="ECO:0000313" key="5">
    <source>
        <dbReference type="EMBL" id="KAI3845399.1"/>
    </source>
</evidence>
<dbReference type="Gene3D" id="3.50.50.60">
    <property type="entry name" value="FAD/NAD(P)-binding domain"/>
    <property type="match status" value="1"/>
</dbReference>
<evidence type="ECO:0000313" key="6">
    <source>
        <dbReference type="Proteomes" id="UP001202328"/>
    </source>
</evidence>
<organism evidence="5 6">
    <name type="scientific">Papaver atlanticum</name>
    <dbReference type="NCBI Taxonomy" id="357466"/>
    <lineage>
        <taxon>Eukaryota</taxon>
        <taxon>Viridiplantae</taxon>
        <taxon>Streptophyta</taxon>
        <taxon>Embryophyta</taxon>
        <taxon>Tracheophyta</taxon>
        <taxon>Spermatophyta</taxon>
        <taxon>Magnoliopsida</taxon>
        <taxon>Ranunculales</taxon>
        <taxon>Papaveraceae</taxon>
        <taxon>Papaveroideae</taxon>
        <taxon>Papaver</taxon>
    </lineage>
</organism>
<dbReference type="Pfam" id="PF01494">
    <property type="entry name" value="FAD_binding_3"/>
    <property type="match status" value="1"/>
</dbReference>
<evidence type="ECO:0000259" key="4">
    <source>
        <dbReference type="Pfam" id="PF01494"/>
    </source>
</evidence>
<reference evidence="5" key="1">
    <citation type="submission" date="2022-04" db="EMBL/GenBank/DDBJ databases">
        <title>A functionally conserved STORR gene fusion in Papaver species that diverged 16.8 million years ago.</title>
        <authorList>
            <person name="Catania T."/>
        </authorList>
    </citation>
    <scope>NUCLEOTIDE SEQUENCE</scope>
    <source>
        <strain evidence="5">S-188037</strain>
    </source>
</reference>
<keyword evidence="6" id="KW-1185">Reference proteome</keyword>
<keyword evidence="2" id="KW-0503">Monooxygenase</keyword>
<dbReference type="PANTHER" id="PTHR45934">
    <property type="entry name" value="FAD/NAD(P)-BINDING OXIDOREDUCTASE FAMILY PROTEIN"/>
    <property type="match status" value="1"/>
</dbReference>
<protein>
    <recommendedName>
        <fullName evidence="4">FAD-binding domain-containing protein</fullName>
    </recommendedName>
</protein>
<dbReference type="InterPro" id="IPR044560">
    <property type="entry name" value="MOase"/>
</dbReference>
<dbReference type="InterPro" id="IPR036188">
    <property type="entry name" value="FAD/NAD-bd_sf"/>
</dbReference>
<evidence type="ECO:0000256" key="2">
    <source>
        <dbReference type="ARBA" id="ARBA00023033"/>
    </source>
</evidence>
<dbReference type="PRINTS" id="PR00420">
    <property type="entry name" value="RNGMNOXGNASE"/>
</dbReference>
<accession>A0AAD4RZU7</accession>
<gene>
    <name evidence="5" type="ORF">MKW98_029050</name>
</gene>
<keyword evidence="1" id="KW-0560">Oxidoreductase</keyword>
<feature type="domain" description="FAD-binding" evidence="4">
    <location>
        <begin position="15"/>
        <end position="329"/>
    </location>
</feature>
<proteinExistence type="inferred from homology"/>
<comment type="caution">
    <text evidence="5">The sequence shown here is derived from an EMBL/GenBank/DDBJ whole genome shotgun (WGS) entry which is preliminary data.</text>
</comment>
<dbReference type="EMBL" id="JAJJMB010016669">
    <property type="protein sequence ID" value="KAI3845399.1"/>
    <property type="molecule type" value="Genomic_DNA"/>
</dbReference>
<evidence type="ECO:0000256" key="3">
    <source>
        <dbReference type="ARBA" id="ARBA00024018"/>
    </source>
</evidence>
<dbReference type="PANTHER" id="PTHR45934:SF2">
    <property type="entry name" value="MONOOXYGENASE 1"/>
    <property type="match status" value="1"/>
</dbReference>
<dbReference type="AlphaFoldDB" id="A0AAD4RZU7"/>
<dbReference type="GO" id="GO:0071949">
    <property type="term" value="F:FAD binding"/>
    <property type="evidence" value="ECO:0007669"/>
    <property type="project" value="InterPro"/>
</dbReference>
<dbReference type="GO" id="GO:0004497">
    <property type="term" value="F:monooxygenase activity"/>
    <property type="evidence" value="ECO:0007669"/>
    <property type="project" value="UniProtKB-KW"/>
</dbReference>
<name>A0AAD4RZU7_9MAGN</name>
<dbReference type="SUPFAM" id="SSF51905">
    <property type="entry name" value="FAD/NAD(P)-binding domain"/>
    <property type="match status" value="1"/>
</dbReference>
<dbReference type="InterPro" id="IPR002938">
    <property type="entry name" value="FAD-bd"/>
</dbReference>
<comment type="similarity">
    <text evidence="3">Belongs to the 3-hydroxybenzoate 6-hydroxylase family.</text>
</comment>
<sequence length="409" mass="45114">MANIRNKNYIEAENKIVIVGGGICGLATALALHKKGLESVVLERSDKLRTTGATILIHSNGWRALDQLGVGDQLRKIGNLITAYSDISLDDGKKEEASLMKEELRCLKRLDLVQVLADNLPLNTIRFGCHTMAVKMDPLTCQPIVQLDDGTSIKCKVVIGCDGVNSVVSEYVGLKATRSFSTRGVRGFTSYPSGHGFSNDFIRIRKGNRIFCRNPVNENLMYWFVGLPCTSCDLGVSSEPELIKQATIKSIMDFPPDVIEFVKKTDLDSLTLTNLRYRPPWDISLGNFRKGTVVVAGDAMHIMGPFLGQGGSAALEDAVVLARNLAKKMYLRGSERTGKQIMQVEIGAAIDRYVKERRMRLIQLSSQTYLIGMLLEPSSGKFTKLLIILALVVFFSNPNGHVKYNCGHL</sequence>
<evidence type="ECO:0000256" key="1">
    <source>
        <dbReference type="ARBA" id="ARBA00023002"/>
    </source>
</evidence>
<dbReference type="Proteomes" id="UP001202328">
    <property type="component" value="Unassembled WGS sequence"/>
</dbReference>